<evidence type="ECO:0000313" key="3">
    <source>
        <dbReference type="WBParaSite" id="SRAE_2000083300.1"/>
    </source>
</evidence>
<sequence length="187" mass="21887">MDENEYNNWREAFKKIHSRSPKKDDYDIAPVSIREHFQKKDAKRRALLKRKHFIECKTIVSEEEIASKPSIYSIVKRNLKTPKRSKKKCNIDEVEKSENDKDEKINCSNMSPQKSLFESPLKGWRMPSNFKNNLLKTPTSEVKKRKRDVDSPNNIAVSSPTKVILSKRSTGEIRKKLFHALNKLETE</sequence>
<reference evidence="3" key="2">
    <citation type="submission" date="2020-12" db="UniProtKB">
        <authorList>
            <consortium name="WormBaseParasite"/>
        </authorList>
    </citation>
    <scope>IDENTIFICATION</scope>
</reference>
<dbReference type="CTD" id="36378527"/>
<organism evidence="1">
    <name type="scientific">Strongyloides ratti</name>
    <name type="common">Parasitic roundworm</name>
    <dbReference type="NCBI Taxonomy" id="34506"/>
    <lineage>
        <taxon>Eukaryota</taxon>
        <taxon>Metazoa</taxon>
        <taxon>Ecdysozoa</taxon>
        <taxon>Nematoda</taxon>
        <taxon>Chromadorea</taxon>
        <taxon>Rhabditida</taxon>
        <taxon>Tylenchina</taxon>
        <taxon>Panagrolaimomorpha</taxon>
        <taxon>Strongyloidoidea</taxon>
        <taxon>Strongyloididae</taxon>
        <taxon>Strongyloides</taxon>
    </lineage>
</organism>
<evidence type="ECO:0000313" key="1">
    <source>
        <dbReference type="EMBL" id="CEF66163.1"/>
    </source>
</evidence>
<gene>
    <name evidence="1 3 4" type="ORF">SRAE_2000083300</name>
</gene>
<accession>A0A090LDF3</accession>
<dbReference type="WormBase" id="SRAE_2000083300">
    <property type="protein sequence ID" value="SRP04655"/>
    <property type="gene ID" value="WBGene00261033"/>
</dbReference>
<dbReference type="AlphaFoldDB" id="A0A090LDF3"/>
<protein>
    <submittedName>
        <fullName evidence="3">PH domain-containing protein</fullName>
    </submittedName>
</protein>
<reference evidence="1 2" key="1">
    <citation type="submission" date="2014-09" db="EMBL/GenBank/DDBJ databases">
        <authorList>
            <person name="Martin A.A."/>
        </authorList>
    </citation>
    <scope>NUCLEOTIDE SEQUENCE</scope>
    <source>
        <strain evidence="2">ED321</strain>
        <strain evidence="1">ED321 Heterogonic</strain>
    </source>
</reference>
<evidence type="ECO:0000313" key="2">
    <source>
        <dbReference type="Proteomes" id="UP000035682"/>
    </source>
</evidence>
<evidence type="ECO:0000313" key="4">
    <source>
        <dbReference type="WormBase" id="SRAE_2000083300"/>
    </source>
</evidence>
<proteinExistence type="predicted"/>
<dbReference type="EMBL" id="LN609529">
    <property type="protein sequence ID" value="CEF66163.1"/>
    <property type="molecule type" value="Genomic_DNA"/>
</dbReference>
<dbReference type="RefSeq" id="XP_024505363.1">
    <property type="nucleotide sequence ID" value="XM_024651713.1"/>
</dbReference>
<name>A0A090LDF3_STRRB</name>
<dbReference type="GeneID" id="36378527"/>
<keyword evidence="2" id="KW-1185">Reference proteome</keyword>
<dbReference type="WBParaSite" id="SRAE_2000083300.1">
    <property type="protein sequence ID" value="SRAE_2000083300.1"/>
    <property type="gene ID" value="WBGene00261033"/>
</dbReference>
<dbReference type="Proteomes" id="UP000035682">
    <property type="component" value="Unplaced"/>
</dbReference>